<reference evidence="8" key="1">
    <citation type="submission" date="2022-02" db="EMBL/GenBank/DDBJ databases">
        <title>Aestuariibaculum sp., a marine bacterium isolated from sediment in Guangxi.</title>
        <authorList>
            <person name="Ying J."/>
        </authorList>
    </citation>
    <scope>NUCLEOTIDE SEQUENCE</scope>
    <source>
        <strain evidence="8">L182</strain>
    </source>
</reference>
<dbReference type="PANTHER" id="PTHR23502">
    <property type="entry name" value="MAJOR FACILITATOR SUPERFAMILY"/>
    <property type="match status" value="1"/>
</dbReference>
<dbReference type="Pfam" id="PF07690">
    <property type="entry name" value="MFS_1"/>
    <property type="match status" value="1"/>
</dbReference>
<dbReference type="InterPro" id="IPR036259">
    <property type="entry name" value="MFS_trans_sf"/>
</dbReference>
<comment type="subcellular location">
    <subcellularLocation>
        <location evidence="1">Membrane</location>
        <topology evidence="1">Multi-pass membrane protein</topology>
    </subcellularLocation>
</comment>
<feature type="non-terminal residue" evidence="8">
    <location>
        <position position="1"/>
    </location>
</feature>
<evidence type="ECO:0000256" key="2">
    <source>
        <dbReference type="ARBA" id="ARBA00022448"/>
    </source>
</evidence>
<sequence>LGFSVSQLFYGPLSDRFGRRKPLLFGLVVYVIAAASAAFVPSFASLLLFRLIQGIGSAATRVITISIVRDVYGGRQMAEVMSLIMMVFMIVPVIAPGTGQAVMLFGDWHLIFMFMAVVAAAVT</sequence>
<evidence type="ECO:0000313" key="9">
    <source>
        <dbReference type="Proteomes" id="UP001156141"/>
    </source>
</evidence>
<feature type="domain" description="Major facilitator superfamily (MFS) profile" evidence="7">
    <location>
        <begin position="1"/>
        <end position="123"/>
    </location>
</feature>
<evidence type="ECO:0000256" key="3">
    <source>
        <dbReference type="ARBA" id="ARBA00022692"/>
    </source>
</evidence>
<dbReference type="Gene3D" id="1.20.1720.10">
    <property type="entry name" value="Multidrug resistance protein D"/>
    <property type="match status" value="1"/>
</dbReference>
<feature type="transmembrane region" description="Helical" evidence="6">
    <location>
        <begin position="23"/>
        <end position="41"/>
    </location>
</feature>
<proteinExistence type="predicted"/>
<evidence type="ECO:0000313" key="8">
    <source>
        <dbReference type="EMBL" id="MCH4554197.1"/>
    </source>
</evidence>
<keyword evidence="5 6" id="KW-0472">Membrane</keyword>
<accession>A0ABS9RMV2</accession>
<dbReference type="PROSITE" id="PS50850">
    <property type="entry name" value="MFS"/>
    <property type="match status" value="1"/>
</dbReference>
<comment type="caution">
    <text evidence="8">The sequence shown here is derived from an EMBL/GenBank/DDBJ whole genome shotgun (WGS) entry which is preliminary data.</text>
</comment>
<dbReference type="PANTHER" id="PTHR23502:SF132">
    <property type="entry name" value="POLYAMINE TRANSPORTER 2-RELATED"/>
    <property type="match status" value="1"/>
</dbReference>
<protein>
    <submittedName>
        <fullName evidence="8">MFS transporter</fullName>
    </submittedName>
</protein>
<gene>
    <name evidence="8" type="ORF">MKW35_16360</name>
</gene>
<keyword evidence="9" id="KW-1185">Reference proteome</keyword>
<keyword evidence="3 6" id="KW-0812">Transmembrane</keyword>
<keyword evidence="2" id="KW-0813">Transport</keyword>
<dbReference type="Proteomes" id="UP001156141">
    <property type="component" value="Unassembled WGS sequence"/>
</dbReference>
<organism evidence="8 9">
    <name type="scientific">Aestuariibaculum lutulentum</name>
    <dbReference type="NCBI Taxonomy" id="2920935"/>
    <lineage>
        <taxon>Bacteria</taxon>
        <taxon>Pseudomonadati</taxon>
        <taxon>Bacteroidota</taxon>
        <taxon>Flavobacteriia</taxon>
        <taxon>Flavobacteriales</taxon>
        <taxon>Flavobacteriaceae</taxon>
    </lineage>
</organism>
<evidence type="ECO:0000256" key="4">
    <source>
        <dbReference type="ARBA" id="ARBA00022989"/>
    </source>
</evidence>
<dbReference type="SUPFAM" id="SSF103473">
    <property type="entry name" value="MFS general substrate transporter"/>
    <property type="match status" value="1"/>
</dbReference>
<dbReference type="InterPro" id="IPR011701">
    <property type="entry name" value="MFS"/>
</dbReference>
<keyword evidence="4 6" id="KW-1133">Transmembrane helix</keyword>
<evidence type="ECO:0000256" key="6">
    <source>
        <dbReference type="SAM" id="Phobius"/>
    </source>
</evidence>
<feature type="non-terminal residue" evidence="8">
    <location>
        <position position="123"/>
    </location>
</feature>
<name>A0ABS9RMV2_9FLAO</name>
<evidence type="ECO:0000259" key="7">
    <source>
        <dbReference type="PROSITE" id="PS50850"/>
    </source>
</evidence>
<dbReference type="EMBL" id="JAKVQD010000067">
    <property type="protein sequence ID" value="MCH4554197.1"/>
    <property type="molecule type" value="Genomic_DNA"/>
</dbReference>
<dbReference type="InterPro" id="IPR020846">
    <property type="entry name" value="MFS_dom"/>
</dbReference>
<feature type="transmembrane region" description="Helical" evidence="6">
    <location>
        <begin position="80"/>
        <end position="97"/>
    </location>
</feature>
<evidence type="ECO:0000256" key="1">
    <source>
        <dbReference type="ARBA" id="ARBA00004141"/>
    </source>
</evidence>
<evidence type="ECO:0000256" key="5">
    <source>
        <dbReference type="ARBA" id="ARBA00023136"/>
    </source>
</evidence>